<keyword evidence="2" id="KW-1185">Reference proteome</keyword>
<accession>A0A1Y0CBA1</accession>
<sequence length="147" mass="17052">MAVRASREVVFDAPPEAIMNVLADVDALPTWSSVHRHVEIVDRYPDGKPHHVRATMRLLGITDKEMLEYHWGDTWMVWDAEENLQQRGQHVEYNLTPEIDQTRVRFDITVDVSVPLPEFIVRRAKKLVLYVALDRLRQRVMGLAQPA</sequence>
<dbReference type="Proteomes" id="UP000195331">
    <property type="component" value="Chromosome"/>
</dbReference>
<dbReference type="OrthoDB" id="4730534at2"/>
<evidence type="ECO:0000313" key="2">
    <source>
        <dbReference type="Proteomes" id="UP000195331"/>
    </source>
</evidence>
<reference evidence="1 2" key="1">
    <citation type="submission" date="2017-04" db="EMBL/GenBank/DDBJ databases">
        <title>Whole Genome Sequence of 1,4-Dioxane Degrading Bacterium Mycobacterium dioxanotrophicus PH-06.</title>
        <authorList>
            <person name="He Y."/>
        </authorList>
    </citation>
    <scope>NUCLEOTIDE SEQUENCE [LARGE SCALE GENOMIC DNA]</scope>
    <source>
        <strain evidence="1 2">PH-06</strain>
    </source>
</reference>
<proteinExistence type="predicted"/>
<protein>
    <submittedName>
        <fullName evidence="1">Cyclase</fullName>
    </submittedName>
</protein>
<dbReference type="CDD" id="cd07819">
    <property type="entry name" value="SRPBCC_2"/>
    <property type="match status" value="1"/>
</dbReference>
<dbReference type="EMBL" id="CP020809">
    <property type="protein sequence ID" value="ART72245.1"/>
    <property type="molecule type" value="Genomic_DNA"/>
</dbReference>
<dbReference type="PANTHER" id="PTHR39683">
    <property type="entry name" value="CONSERVED PROTEIN TB16.3"/>
    <property type="match status" value="1"/>
</dbReference>
<gene>
    <name evidence="1" type="ORF">BTO20_30125</name>
</gene>
<evidence type="ECO:0000313" key="1">
    <source>
        <dbReference type="EMBL" id="ART72245.1"/>
    </source>
</evidence>
<dbReference type="SUPFAM" id="SSF55961">
    <property type="entry name" value="Bet v1-like"/>
    <property type="match status" value="1"/>
</dbReference>
<dbReference type="Pfam" id="PF10604">
    <property type="entry name" value="Polyketide_cyc2"/>
    <property type="match status" value="1"/>
</dbReference>
<dbReference type="PANTHER" id="PTHR39683:SF4">
    <property type="entry name" value="COENZYME Q-BINDING PROTEIN COQ10 START DOMAIN-CONTAINING PROTEIN"/>
    <property type="match status" value="1"/>
</dbReference>
<dbReference type="RefSeq" id="WP_087079566.1">
    <property type="nucleotide sequence ID" value="NZ_CP020809.1"/>
</dbReference>
<organism evidence="1 2">
    <name type="scientific">Mycobacterium dioxanotrophicus</name>
    <dbReference type="NCBI Taxonomy" id="482462"/>
    <lineage>
        <taxon>Bacteria</taxon>
        <taxon>Bacillati</taxon>
        <taxon>Actinomycetota</taxon>
        <taxon>Actinomycetes</taxon>
        <taxon>Mycobacteriales</taxon>
        <taxon>Mycobacteriaceae</taxon>
        <taxon>Mycobacterium</taxon>
    </lineage>
</organism>
<dbReference type="KEGG" id="mdx:BTO20_30125"/>
<dbReference type="AlphaFoldDB" id="A0A1Y0CBA1"/>
<dbReference type="InterPro" id="IPR023393">
    <property type="entry name" value="START-like_dom_sf"/>
</dbReference>
<dbReference type="Gene3D" id="3.30.530.20">
    <property type="match status" value="1"/>
</dbReference>
<dbReference type="InterPro" id="IPR019587">
    <property type="entry name" value="Polyketide_cyclase/dehydratase"/>
</dbReference>
<name>A0A1Y0CBA1_9MYCO</name>